<comment type="caution">
    <text evidence="2">The sequence shown here is derived from an EMBL/GenBank/DDBJ whole genome shotgun (WGS) entry which is preliminary data.</text>
</comment>
<dbReference type="PANTHER" id="PTHR22835:SF659">
    <property type="entry name" value="GDSL LIPASE_ACYLHYDROLASE, PUTATIVE (AFU_ORTHOLOGUE AFUA_2G00510)-RELATED"/>
    <property type="match status" value="1"/>
</dbReference>
<dbReference type="OrthoDB" id="1600564at2759"/>
<dbReference type="InterPro" id="IPR001087">
    <property type="entry name" value="GDSL"/>
</dbReference>
<dbReference type="InterPro" id="IPR036514">
    <property type="entry name" value="SGNH_hydro_sf"/>
</dbReference>
<dbReference type="GO" id="GO:0016788">
    <property type="term" value="F:hydrolase activity, acting on ester bonds"/>
    <property type="evidence" value="ECO:0007669"/>
    <property type="project" value="InterPro"/>
</dbReference>
<dbReference type="AlphaFoldDB" id="A0A8T2RQY0"/>
<accession>A0A8T2RQY0</accession>
<keyword evidence="3" id="KW-1185">Reference proteome</keyword>
<dbReference type="PANTHER" id="PTHR22835">
    <property type="entry name" value="ZINC FINGER FYVE DOMAIN CONTAINING PROTEIN"/>
    <property type="match status" value="1"/>
</dbReference>
<protein>
    <recommendedName>
        <fullName evidence="4">GDSL esterase/lipase</fullName>
    </recommendedName>
</protein>
<gene>
    <name evidence="2" type="ORF">KP509_25G061700</name>
</gene>
<name>A0A8T2RQY0_CERRI</name>
<evidence type="ECO:0008006" key="4">
    <source>
        <dbReference type="Google" id="ProtNLM"/>
    </source>
</evidence>
<organism evidence="2 3">
    <name type="scientific">Ceratopteris richardii</name>
    <name type="common">Triangle waterfern</name>
    <dbReference type="NCBI Taxonomy" id="49495"/>
    <lineage>
        <taxon>Eukaryota</taxon>
        <taxon>Viridiplantae</taxon>
        <taxon>Streptophyta</taxon>
        <taxon>Embryophyta</taxon>
        <taxon>Tracheophyta</taxon>
        <taxon>Polypodiopsida</taxon>
        <taxon>Polypodiidae</taxon>
        <taxon>Polypodiales</taxon>
        <taxon>Pteridineae</taxon>
        <taxon>Pteridaceae</taxon>
        <taxon>Parkerioideae</taxon>
        <taxon>Ceratopteris</taxon>
    </lineage>
</organism>
<proteinExistence type="inferred from homology"/>
<dbReference type="Gene3D" id="3.40.50.1110">
    <property type="entry name" value="SGNH hydrolase"/>
    <property type="match status" value="1"/>
</dbReference>
<comment type="similarity">
    <text evidence="1">Belongs to the 'GDSL' lipolytic enzyme family.</text>
</comment>
<dbReference type="Proteomes" id="UP000825935">
    <property type="component" value="Chromosome 25"/>
</dbReference>
<dbReference type="EMBL" id="CM035430">
    <property type="protein sequence ID" value="KAH7298856.1"/>
    <property type="molecule type" value="Genomic_DNA"/>
</dbReference>
<sequence>MRHDMQQLLFWIQLRASSCIHIHCKFRSTSFFHNVFPFSVAFGDSKTDPGNKQAYLPYESRSERLPYGSTFFGHPSDRFCDGRLTIDFQAQAYGLTLLSPYARGLGSDFQHGANLAVSGSGCIPGVAGSAFHLTRQLNQFKKFRTSYEDKFVRDKSYISPNEYFGIGLYVISTGENDYRNAILNMGLTSKEIKSEMAPKVVCLFPLVLTEETEKGRKSSFFLSFRVQTSRDNREGSSGELWV</sequence>
<evidence type="ECO:0000313" key="2">
    <source>
        <dbReference type="EMBL" id="KAH7298856.1"/>
    </source>
</evidence>
<dbReference type="Pfam" id="PF00657">
    <property type="entry name" value="Lipase_GDSL"/>
    <property type="match status" value="1"/>
</dbReference>
<evidence type="ECO:0000256" key="1">
    <source>
        <dbReference type="ARBA" id="ARBA00008668"/>
    </source>
</evidence>
<reference evidence="2" key="1">
    <citation type="submission" date="2021-08" db="EMBL/GenBank/DDBJ databases">
        <title>WGS assembly of Ceratopteris richardii.</title>
        <authorList>
            <person name="Marchant D.B."/>
            <person name="Chen G."/>
            <person name="Jenkins J."/>
            <person name="Shu S."/>
            <person name="Leebens-Mack J."/>
            <person name="Grimwood J."/>
            <person name="Schmutz J."/>
            <person name="Soltis P."/>
            <person name="Soltis D."/>
            <person name="Chen Z.-H."/>
        </authorList>
    </citation>
    <scope>NUCLEOTIDE SEQUENCE</scope>
    <source>
        <strain evidence="2">Whitten #5841</strain>
        <tissue evidence="2">Leaf</tissue>
    </source>
</reference>
<evidence type="ECO:0000313" key="3">
    <source>
        <dbReference type="Proteomes" id="UP000825935"/>
    </source>
</evidence>